<reference evidence="2" key="1">
    <citation type="journal article" date="2023" name="IScience">
        <title>Live-bearing cockroach genome reveals convergent evolutionary mechanisms linked to viviparity in insects and beyond.</title>
        <authorList>
            <person name="Fouks B."/>
            <person name="Harrison M.C."/>
            <person name="Mikhailova A.A."/>
            <person name="Marchal E."/>
            <person name="English S."/>
            <person name="Carruthers M."/>
            <person name="Jennings E.C."/>
            <person name="Chiamaka E.L."/>
            <person name="Frigard R.A."/>
            <person name="Pippel M."/>
            <person name="Attardo G.M."/>
            <person name="Benoit J.B."/>
            <person name="Bornberg-Bauer E."/>
            <person name="Tobe S.S."/>
        </authorList>
    </citation>
    <scope>NUCLEOTIDE SEQUENCE</scope>
    <source>
        <strain evidence="2">Stay&amp;Tobe</strain>
    </source>
</reference>
<reference evidence="2" key="2">
    <citation type="submission" date="2023-05" db="EMBL/GenBank/DDBJ databases">
        <authorList>
            <person name="Fouks B."/>
        </authorList>
    </citation>
    <scope>NUCLEOTIDE SEQUENCE</scope>
    <source>
        <strain evidence="2">Stay&amp;Tobe</strain>
        <tissue evidence="2">Testes</tissue>
    </source>
</reference>
<accession>A0AAD7ZSP8</accession>
<feature type="non-terminal residue" evidence="2">
    <location>
        <position position="113"/>
    </location>
</feature>
<dbReference type="Proteomes" id="UP001233999">
    <property type="component" value="Unassembled WGS sequence"/>
</dbReference>
<keyword evidence="3" id="KW-1185">Reference proteome</keyword>
<sequence length="113" mass="13585">SFKFLSPVQTTTEIYLHFVLTFCQFHVFPRSKTVFPRKIILLCENCIYHSHLKIKSEMTSTQLGRNNLRVIIVYDDKFSVQYRQFYKFFLFSVILLYILSLLRFSVIMTQKRA</sequence>
<organism evidence="2 3">
    <name type="scientific">Diploptera punctata</name>
    <name type="common">Pacific beetle cockroach</name>
    <dbReference type="NCBI Taxonomy" id="6984"/>
    <lineage>
        <taxon>Eukaryota</taxon>
        <taxon>Metazoa</taxon>
        <taxon>Ecdysozoa</taxon>
        <taxon>Arthropoda</taxon>
        <taxon>Hexapoda</taxon>
        <taxon>Insecta</taxon>
        <taxon>Pterygota</taxon>
        <taxon>Neoptera</taxon>
        <taxon>Polyneoptera</taxon>
        <taxon>Dictyoptera</taxon>
        <taxon>Blattodea</taxon>
        <taxon>Blaberoidea</taxon>
        <taxon>Blaberidae</taxon>
        <taxon>Diplopterinae</taxon>
        <taxon>Diploptera</taxon>
    </lineage>
</organism>
<keyword evidence="1" id="KW-0472">Membrane</keyword>
<gene>
    <name evidence="2" type="ORF">L9F63_002768</name>
</gene>
<feature type="transmembrane region" description="Helical" evidence="1">
    <location>
        <begin position="85"/>
        <end position="106"/>
    </location>
</feature>
<evidence type="ECO:0000256" key="1">
    <source>
        <dbReference type="SAM" id="Phobius"/>
    </source>
</evidence>
<evidence type="ECO:0000313" key="3">
    <source>
        <dbReference type="Proteomes" id="UP001233999"/>
    </source>
</evidence>
<evidence type="ECO:0000313" key="2">
    <source>
        <dbReference type="EMBL" id="KAJ9585437.1"/>
    </source>
</evidence>
<protein>
    <submittedName>
        <fullName evidence="2">Uncharacterized protein</fullName>
    </submittedName>
</protein>
<dbReference type="EMBL" id="JASPKZ010007271">
    <property type="protein sequence ID" value="KAJ9585437.1"/>
    <property type="molecule type" value="Genomic_DNA"/>
</dbReference>
<proteinExistence type="predicted"/>
<feature type="non-terminal residue" evidence="2">
    <location>
        <position position="1"/>
    </location>
</feature>
<keyword evidence="1" id="KW-1133">Transmembrane helix</keyword>
<keyword evidence="1" id="KW-0812">Transmembrane</keyword>
<dbReference type="AlphaFoldDB" id="A0AAD7ZSP8"/>
<comment type="caution">
    <text evidence="2">The sequence shown here is derived from an EMBL/GenBank/DDBJ whole genome shotgun (WGS) entry which is preliminary data.</text>
</comment>
<name>A0AAD7ZSP8_DIPPU</name>